<dbReference type="InterPro" id="IPR052953">
    <property type="entry name" value="Ser-rich/MCO-related"/>
</dbReference>
<evidence type="ECO:0008006" key="5">
    <source>
        <dbReference type="Google" id="ProtNLM"/>
    </source>
</evidence>
<evidence type="ECO:0000256" key="1">
    <source>
        <dbReference type="SAM" id="MobiDB-lite"/>
    </source>
</evidence>
<dbReference type="AlphaFoldDB" id="A0AAD5WR23"/>
<dbReference type="PANTHER" id="PTHR34883">
    <property type="entry name" value="SERINE-RICH PROTEIN, PUTATIVE-RELATED-RELATED"/>
    <property type="match status" value="1"/>
</dbReference>
<feature type="signal peptide" evidence="2">
    <location>
        <begin position="1"/>
        <end position="18"/>
    </location>
</feature>
<organism evidence="3 4">
    <name type="scientific">Zalerion maritima</name>
    <dbReference type="NCBI Taxonomy" id="339359"/>
    <lineage>
        <taxon>Eukaryota</taxon>
        <taxon>Fungi</taxon>
        <taxon>Dikarya</taxon>
        <taxon>Ascomycota</taxon>
        <taxon>Pezizomycotina</taxon>
        <taxon>Sordariomycetes</taxon>
        <taxon>Lulworthiomycetidae</taxon>
        <taxon>Lulworthiales</taxon>
        <taxon>Lulworthiaceae</taxon>
        <taxon>Zalerion</taxon>
    </lineage>
</organism>
<gene>
    <name evidence="3" type="ORF">MKZ38_005281</name>
</gene>
<sequence length="245" mass="24860">MRFFQLSVLLAASAGALPQPEVGSGIPSEAFQPRAKQPFTARTDDVGALANKIIAVIVGGAQDYYIPNMVQADVGDVVQFQFSNGNHTVTQSEEASPCSPLTGGVHSGHIPYVDNQTEVGTFNLPVTSTDPMFIYCATGPHCVEGQVMVINPASEDQVVNYAKTAQSQTESIDGTAIIGGTVGTIPLEAAAFVPAAAEEEAAPPGEDPAAGGDAAGGNETVVLSGTVTETVTVATATAAAAVPTA</sequence>
<dbReference type="CDD" id="cd00920">
    <property type="entry name" value="Cupredoxin"/>
    <property type="match status" value="1"/>
</dbReference>
<reference evidence="3" key="1">
    <citation type="submission" date="2022-07" db="EMBL/GenBank/DDBJ databases">
        <title>Draft genome sequence of Zalerion maritima ATCC 34329, a (micro)plastics degrading marine fungus.</title>
        <authorList>
            <person name="Paco A."/>
            <person name="Goncalves M.F.M."/>
            <person name="Rocha-Santos T.A.P."/>
            <person name="Alves A."/>
        </authorList>
    </citation>
    <scope>NUCLEOTIDE SEQUENCE</scope>
    <source>
        <strain evidence="3">ATCC 34329</strain>
    </source>
</reference>
<keyword evidence="2" id="KW-0732">Signal</keyword>
<accession>A0AAD5WR23</accession>
<dbReference type="PANTHER" id="PTHR34883:SF17">
    <property type="entry name" value="CUPREDOXIN"/>
    <property type="match status" value="1"/>
</dbReference>
<feature type="region of interest" description="Disordered" evidence="1">
    <location>
        <begin position="197"/>
        <end position="218"/>
    </location>
</feature>
<comment type="caution">
    <text evidence="3">The sequence shown here is derived from an EMBL/GenBank/DDBJ whole genome shotgun (WGS) entry which is preliminary data.</text>
</comment>
<dbReference type="EMBL" id="JAKWBI020000316">
    <property type="protein sequence ID" value="KAJ2896711.1"/>
    <property type="molecule type" value="Genomic_DNA"/>
</dbReference>
<dbReference type="InterPro" id="IPR008972">
    <property type="entry name" value="Cupredoxin"/>
</dbReference>
<feature type="chain" id="PRO_5042286152" description="Extracellular serine-rich protein" evidence="2">
    <location>
        <begin position="19"/>
        <end position="245"/>
    </location>
</feature>
<dbReference type="Gene3D" id="2.60.40.420">
    <property type="entry name" value="Cupredoxins - blue copper proteins"/>
    <property type="match status" value="1"/>
</dbReference>
<name>A0AAD5WR23_9PEZI</name>
<dbReference type="SUPFAM" id="SSF49503">
    <property type="entry name" value="Cupredoxins"/>
    <property type="match status" value="1"/>
</dbReference>
<evidence type="ECO:0000313" key="4">
    <source>
        <dbReference type="Proteomes" id="UP001201980"/>
    </source>
</evidence>
<evidence type="ECO:0000313" key="3">
    <source>
        <dbReference type="EMBL" id="KAJ2896711.1"/>
    </source>
</evidence>
<keyword evidence="4" id="KW-1185">Reference proteome</keyword>
<evidence type="ECO:0000256" key="2">
    <source>
        <dbReference type="SAM" id="SignalP"/>
    </source>
</evidence>
<dbReference type="Proteomes" id="UP001201980">
    <property type="component" value="Unassembled WGS sequence"/>
</dbReference>
<feature type="compositionally biased region" description="Low complexity" evidence="1">
    <location>
        <begin position="197"/>
        <end position="212"/>
    </location>
</feature>
<proteinExistence type="predicted"/>
<protein>
    <recommendedName>
        <fullName evidence="5">Extracellular serine-rich protein</fullName>
    </recommendedName>
</protein>